<name>A0ACA9YFX1_9ASCO</name>
<evidence type="ECO:0000313" key="2">
    <source>
        <dbReference type="Proteomes" id="UP001152531"/>
    </source>
</evidence>
<accession>A0ACA9YFX1</accession>
<comment type="caution">
    <text evidence="1">The sequence shown here is derived from an EMBL/GenBank/DDBJ whole genome shotgun (WGS) entry which is preliminary data.</text>
</comment>
<sequence length="1012" mass="118281">MRLPNKKDNFTVESLEQDLHDPQCYQLNRLETRSYYLPKEKLNLNGEWDFNYSLSPKLSPTPSNFTSDKKIKVPGHWQLQGFGSPNYTNVQFPFNVNVPHPPRNNPTGCYRKFFYIPQFWEKSDLFRIRLEGVDNSYHIFLNGQLIGYNEGSRNAAEFEITDFIKRDSTNELIIRVYQWSSSSYIEDQDQWWLSGIFRDVWILGFNSKGYFKNFQISTDLDYRFKHAQLKVDADLSYDESEDVSLLINLKGVFQQHFKIEDFNFIKSFHVTNPKKWTAETPDLYFLELSIVDKSGNVISFVEQEVGFRKVEISDGLIKVNGKPILLRGVNKHEHHPKFGRAVPKDFLEKDLQVMKQHNINAIRTSHYPNHPIFYQLANKYGFWVFDEADLECHGFYDCIYRPEFGFDDYESLGDFSTSATNREIFERAKLFTSDNPDYELAYVDRAKQLVKRDINQPCVIVWSLGNEAFLGKNHKSMANFIKNWDPSRPIHYEPDLKSEITDMYSRMYPSLDVVLDYTKQTEKPLVLCEYGHAMGNGPGVIRQYQDLFYKHEHLQGGFIWEWNNHGLEKEIDGKIVYCYGGDFDEPVHDGVFCMDGLVNSIHEPTPGLIEYKKVIEPIVINFVGSKIRIKNTHDFIDLTNFECNYEVNQYGFEKQLIAQGIIDLPEILPQQEEDIDLPLDSLPDHYIVNIEFRTSKSQPGIPKGHLISSEQYVHGNPELNISSNVYNLTNYKFHESPKYLKITDEGSYHFGFNKFEGKIESWSSSQPVIRNHINQLTFSRPETNNDATTDGPYWRQFGLHQMVQSVNDVKIEYGKDFLAKIIVKSSIGPLVLAWNFETVETYMVYHNKIEIKTSLKPQGYFPNFIPKYLPRIGYEFGIYDVKSVQWYGRGPGESYADKKESQRLDIHRELFENLDYEYDYPQENGNHEDTFWMKLDDNTLFKCVSPFGFKCSDQYNVQEAGHPHEVVHGEKYIRIDYKQQGVGTEACGPGVLDQFRFKMFKEMEFELEIVNL</sequence>
<protein>
    <submittedName>
        <fullName evidence="1">Beta-galactosidase</fullName>
    </submittedName>
</protein>
<gene>
    <name evidence="1" type="ORF">CLIB1444_29S00122</name>
</gene>
<keyword evidence="2" id="KW-1185">Reference proteome</keyword>
<proteinExistence type="predicted"/>
<dbReference type="Proteomes" id="UP001152531">
    <property type="component" value="Unassembled WGS sequence"/>
</dbReference>
<evidence type="ECO:0000313" key="1">
    <source>
        <dbReference type="EMBL" id="CAH6724001.1"/>
    </source>
</evidence>
<organism evidence="1 2">
    <name type="scientific">[Candida] jaroonii</name>
    <dbReference type="NCBI Taxonomy" id="467808"/>
    <lineage>
        <taxon>Eukaryota</taxon>
        <taxon>Fungi</taxon>
        <taxon>Dikarya</taxon>
        <taxon>Ascomycota</taxon>
        <taxon>Saccharomycotina</taxon>
        <taxon>Pichiomycetes</taxon>
        <taxon>Debaryomycetaceae</taxon>
        <taxon>Yamadazyma</taxon>
    </lineage>
</organism>
<reference evidence="1" key="1">
    <citation type="submission" date="2022-06" db="EMBL/GenBank/DDBJ databases">
        <authorList>
            <person name="Legras J.-L."/>
            <person name="Devillers H."/>
            <person name="Grondin C."/>
        </authorList>
    </citation>
    <scope>NUCLEOTIDE SEQUENCE</scope>
    <source>
        <strain evidence="1">CLIB 1444</strain>
    </source>
</reference>
<dbReference type="EMBL" id="CALSDN010000029">
    <property type="protein sequence ID" value="CAH6724001.1"/>
    <property type="molecule type" value="Genomic_DNA"/>
</dbReference>